<evidence type="ECO:0000313" key="3">
    <source>
        <dbReference type="Proteomes" id="UP000239366"/>
    </source>
</evidence>
<evidence type="ECO:0000313" key="2">
    <source>
        <dbReference type="EMBL" id="PQJ15236.1"/>
    </source>
</evidence>
<sequence>MKILWITNTIFPEFAKYLEIPVPFVGGWMFGLGRAMARFEDIELTVATVTVSSKDQTFVSEGITHYLIKGSKIKNKYDKRLEPKWKRIIDEVQPDVIHMHGSEYAHGLSLMKVYPEGNFVVSIQGLISVYTRYYLARLGRGDILSTITIRDLIKRDSILDQHKEFKIRGKTVELPILKGVKHIIGRTSWDYSHAKAINPTVNYHFQNESLRDPFYSSTKWSFDNCTPYTIFISQSTRPLKGLHQVIKAVSLINEDYPKIQLRIAGSNIIRPSRFGKRPLKGYGVYIKKLGAKLGLLNQMTFLGGLTAEQMISEYLNCHLFICPSSIENSPNSLGEAQILGTPIIASYTGGIPDMVTHKITGLLYRFEEHEMLAQEIKRIFDSQELSKSISQEGIEVATIRHNRETNSQRLHQIYKIINNH</sequence>
<dbReference type="GO" id="GO:0016757">
    <property type="term" value="F:glycosyltransferase activity"/>
    <property type="evidence" value="ECO:0007669"/>
    <property type="project" value="InterPro"/>
</dbReference>
<dbReference type="Proteomes" id="UP000239366">
    <property type="component" value="Unassembled WGS sequence"/>
</dbReference>
<dbReference type="Pfam" id="PF00534">
    <property type="entry name" value="Glycos_transf_1"/>
    <property type="match status" value="1"/>
</dbReference>
<comment type="caution">
    <text evidence="2">The sequence shown here is derived from an EMBL/GenBank/DDBJ whole genome shotgun (WGS) entry which is preliminary data.</text>
</comment>
<dbReference type="Gene3D" id="3.40.50.2000">
    <property type="entry name" value="Glycogen Phosphorylase B"/>
    <property type="match status" value="2"/>
</dbReference>
<accession>A0A2S7T705</accession>
<feature type="domain" description="Glycosyl transferase family 1" evidence="1">
    <location>
        <begin position="227"/>
        <end position="394"/>
    </location>
</feature>
<dbReference type="InterPro" id="IPR001296">
    <property type="entry name" value="Glyco_trans_1"/>
</dbReference>
<dbReference type="EMBL" id="MQVX01000001">
    <property type="protein sequence ID" value="PQJ15236.1"/>
    <property type="molecule type" value="Genomic_DNA"/>
</dbReference>
<dbReference type="PANTHER" id="PTHR45947">
    <property type="entry name" value="SULFOQUINOVOSYL TRANSFERASE SQD2"/>
    <property type="match status" value="1"/>
</dbReference>
<dbReference type="RefSeq" id="WP_105000884.1">
    <property type="nucleotide sequence ID" value="NZ_MQVX01000001.1"/>
</dbReference>
<proteinExistence type="predicted"/>
<organism evidence="2 3">
    <name type="scientific">Aureicoccus marinus</name>
    <dbReference type="NCBI Taxonomy" id="754435"/>
    <lineage>
        <taxon>Bacteria</taxon>
        <taxon>Pseudomonadati</taxon>
        <taxon>Bacteroidota</taxon>
        <taxon>Flavobacteriia</taxon>
        <taxon>Flavobacteriales</taxon>
        <taxon>Flavobacteriaceae</taxon>
        <taxon>Aureicoccus</taxon>
    </lineage>
</organism>
<reference evidence="3" key="1">
    <citation type="submission" date="2016-11" db="EMBL/GenBank/DDBJ databases">
        <title>Trade-off between light-utilization and light-protection in marine flavobacteria.</title>
        <authorList>
            <person name="Kumagai Y."/>
            <person name="Yoshizawa S."/>
            <person name="Kogure K."/>
        </authorList>
    </citation>
    <scope>NUCLEOTIDE SEQUENCE [LARGE SCALE GENOMIC DNA]</scope>
    <source>
        <strain evidence="3">SG-18</strain>
    </source>
</reference>
<dbReference type="PANTHER" id="PTHR45947:SF3">
    <property type="entry name" value="SULFOQUINOVOSYL TRANSFERASE SQD2"/>
    <property type="match status" value="1"/>
</dbReference>
<dbReference type="CDD" id="cd03801">
    <property type="entry name" value="GT4_PimA-like"/>
    <property type="match status" value="1"/>
</dbReference>
<keyword evidence="3" id="KW-1185">Reference proteome</keyword>
<protein>
    <recommendedName>
        <fullName evidence="1">Glycosyl transferase family 1 domain-containing protein</fullName>
    </recommendedName>
</protein>
<dbReference type="AlphaFoldDB" id="A0A2S7T705"/>
<gene>
    <name evidence="2" type="ORF">BST99_05380</name>
</gene>
<dbReference type="SUPFAM" id="SSF53756">
    <property type="entry name" value="UDP-Glycosyltransferase/glycogen phosphorylase"/>
    <property type="match status" value="1"/>
</dbReference>
<dbReference type="InterPro" id="IPR050194">
    <property type="entry name" value="Glycosyltransferase_grp1"/>
</dbReference>
<name>A0A2S7T705_9FLAO</name>
<dbReference type="OrthoDB" id="1096251at2"/>
<evidence type="ECO:0000259" key="1">
    <source>
        <dbReference type="Pfam" id="PF00534"/>
    </source>
</evidence>